<organism evidence="2">
    <name type="scientific">Drosophila simulans</name>
    <name type="common">Fruit fly</name>
    <dbReference type="NCBI Taxonomy" id="7240"/>
    <lineage>
        <taxon>Eukaryota</taxon>
        <taxon>Metazoa</taxon>
        <taxon>Ecdysozoa</taxon>
        <taxon>Arthropoda</taxon>
        <taxon>Hexapoda</taxon>
        <taxon>Insecta</taxon>
        <taxon>Pterygota</taxon>
        <taxon>Neoptera</taxon>
        <taxon>Endopterygota</taxon>
        <taxon>Diptera</taxon>
        <taxon>Brachycera</taxon>
        <taxon>Muscomorpha</taxon>
        <taxon>Ephydroidea</taxon>
        <taxon>Drosophilidae</taxon>
        <taxon>Drosophila</taxon>
        <taxon>Sophophora</taxon>
    </lineage>
</organism>
<dbReference type="OrthoDB" id="7865954at2759"/>
<dbReference type="Proteomes" id="UP000035880">
    <property type="component" value="Chromosome 2R"/>
</dbReference>
<dbReference type="AlphaFoldDB" id="A0A0J9RD22"/>
<dbReference type="EMBL" id="CM002911">
    <property type="protein sequence ID" value="KMY93897.1"/>
    <property type="molecule type" value="Genomic_DNA"/>
</dbReference>
<feature type="region of interest" description="Disordered" evidence="1">
    <location>
        <begin position="141"/>
        <end position="161"/>
    </location>
</feature>
<protein>
    <submittedName>
        <fullName evidence="2">Uncharacterized protein, isoform B</fullName>
    </submittedName>
</protein>
<feature type="region of interest" description="Disordered" evidence="1">
    <location>
        <begin position="261"/>
        <end position="286"/>
    </location>
</feature>
<reference evidence="2" key="2">
    <citation type="submission" date="2014-06" db="EMBL/GenBank/DDBJ databases">
        <authorList>
            <person name="Hu T."/>
            <person name="Eisen M.B."/>
            <person name="Thornton K.R."/>
            <person name="Andolfatto P."/>
        </authorList>
    </citation>
    <scope>NUCLEOTIDE SEQUENCE</scope>
    <source>
        <strain evidence="2">W501</strain>
    </source>
</reference>
<name>A0A0J9RD22_DROSI</name>
<feature type="compositionally biased region" description="Pro residues" evidence="1">
    <location>
        <begin position="263"/>
        <end position="275"/>
    </location>
</feature>
<sequence length="342" mass="38134">MNGTRNMKSMKTIRLGDVLYDDQKRLLTLCRSCECHFMTLQSFQRHLGDCPGVKYIVTPIEPLAFDDSNRETRLVNGRQELHIYDLEAVKNSSSTNSAIDWEAELEDPRWYTDPKPTVQPIVKTNSKENIVKEVLATLARGSQEPEGVPAKRPRSPPTSRRTILTAQQQRRSRACLSSAQPSGVRIKKATILIPHVLEDLKRLQETEKKERIPVVPPAPALPVGSLQSCANRTMQLTSQLVPMKFSPASKLIIPVSSRISEVPAPPKTPEEPVPPITSKSTPPLDGTQKILNKLRACGVEVKRASTHSNATTELNPTKNQETLDIMRKLQSKGIRCTKVKKS</sequence>
<evidence type="ECO:0000313" key="2">
    <source>
        <dbReference type="EMBL" id="KMY93897.1"/>
    </source>
</evidence>
<feature type="region of interest" description="Disordered" evidence="1">
    <location>
        <begin position="302"/>
        <end position="321"/>
    </location>
</feature>
<feature type="compositionally biased region" description="Polar residues" evidence="1">
    <location>
        <begin position="306"/>
        <end position="321"/>
    </location>
</feature>
<dbReference type="KEGG" id="dsi:Dsimw501_GD25640"/>
<accession>A0A0J9RD22</accession>
<gene>
    <name evidence="2" type="primary">Dsim\GD25640</name>
    <name evidence="2" type="ORF">Dsimw501_GD25640</name>
</gene>
<proteinExistence type="predicted"/>
<evidence type="ECO:0000256" key="1">
    <source>
        <dbReference type="SAM" id="MobiDB-lite"/>
    </source>
</evidence>
<dbReference type="Bgee" id="FBgn0196925">
    <property type="expression patterns" value="Expressed in embryo and 3 other cell types or tissues"/>
</dbReference>
<reference evidence="2" key="1">
    <citation type="journal article" date="2013" name="Genome Res.">
        <title>A second-generation assembly of the Drosophila simulans genome provides new insights into patterns of lineage-specific divergence.</title>
        <authorList>
            <person name="Hu T.T."/>
            <person name="Eisen M.B."/>
            <person name="Thornton K.R."/>
            <person name="Andolfatto P."/>
        </authorList>
    </citation>
    <scope>NUCLEOTIDE SEQUENCE [LARGE SCALE GENOMIC DNA]</scope>
    <source>
        <strain evidence="2">W501</strain>
    </source>
</reference>
<reference evidence="2" key="3">
    <citation type="submission" date="2015-04" db="EMBL/GenBank/DDBJ databases">
        <authorList>
            <consortium name="FlyBase"/>
        </authorList>
    </citation>
    <scope>NUCLEOTIDE SEQUENCE</scope>
    <source>
        <strain evidence="2">W501</strain>
    </source>
</reference>